<name>A0A9D4VEF9_ADICA</name>
<sequence length="512" mass="55315">MQEDSEHQEVPLPGSEFNTVIRKWLDEGCILEETCDGHYAKVRAAFVSASNDGVFDRFTRRQFMKAGLEMAMKDGFDESLTADCDLLLVQMINFEDPAMQMLGCLLLAKLANFITEDSIQDAIPTLIKLLNVDSFPCGVSVKEVSVLAVKRIAKRGASARLMLGNAGAISSLLSLVSQQSIEKLQILALQALKELILSDNCNQERFTQAGGVQAVLNFVNSSCTKVRYLSAELVGIIARLSDVRREIANRSAVSSLIEAMRTGSMASRARAAHALGLLAFVKRVRRLIVEMDGIPALIDLLRDGDETARLVAGNSLGIVAACVDHLWQVAQAGAIPLYIDLLEGGNPHGKDIAEDAFCVLAVSEENALSIIEHLVQILCHGTVESKAAAADIIWDLSSYRHSTSFVVAAGAIPVLVELLKAENEDLRENVSGAIAQLTYNDDDRQALAEAGVIPILVELLQDSSTEVKANVAEALNSFAEDPSYRSELVSIAPGIVITQRLAGGDIEESDHF</sequence>
<organism evidence="3 4">
    <name type="scientific">Adiantum capillus-veneris</name>
    <name type="common">Maidenhair fern</name>
    <dbReference type="NCBI Taxonomy" id="13818"/>
    <lineage>
        <taxon>Eukaryota</taxon>
        <taxon>Viridiplantae</taxon>
        <taxon>Streptophyta</taxon>
        <taxon>Embryophyta</taxon>
        <taxon>Tracheophyta</taxon>
        <taxon>Polypodiopsida</taxon>
        <taxon>Polypodiidae</taxon>
        <taxon>Polypodiales</taxon>
        <taxon>Pteridineae</taxon>
        <taxon>Pteridaceae</taxon>
        <taxon>Vittarioideae</taxon>
        <taxon>Adiantum</taxon>
    </lineage>
</organism>
<comment type="caution">
    <text evidence="3">The sequence shown here is derived from an EMBL/GenBank/DDBJ whole genome shotgun (WGS) entry which is preliminary data.</text>
</comment>
<dbReference type="InterPro" id="IPR011989">
    <property type="entry name" value="ARM-like"/>
</dbReference>
<dbReference type="InterPro" id="IPR000225">
    <property type="entry name" value="Armadillo"/>
</dbReference>
<feature type="repeat" description="HEAT" evidence="1">
    <location>
        <begin position="452"/>
        <end position="480"/>
    </location>
</feature>
<dbReference type="Proteomes" id="UP000886520">
    <property type="component" value="Chromosome 1"/>
</dbReference>
<proteinExistence type="predicted"/>
<dbReference type="AlphaFoldDB" id="A0A9D4VEF9"/>
<keyword evidence="4" id="KW-1185">Reference proteome</keyword>
<dbReference type="SUPFAM" id="SSF48371">
    <property type="entry name" value="ARM repeat"/>
    <property type="match status" value="2"/>
</dbReference>
<dbReference type="InterPro" id="IPR016024">
    <property type="entry name" value="ARM-type_fold"/>
</dbReference>
<evidence type="ECO:0000313" key="3">
    <source>
        <dbReference type="EMBL" id="KAI5085065.1"/>
    </source>
</evidence>
<dbReference type="Gene3D" id="1.25.10.10">
    <property type="entry name" value="Leucine-rich Repeat Variant"/>
    <property type="match status" value="3"/>
</dbReference>
<accession>A0A9D4VEF9</accession>
<gene>
    <name evidence="3" type="ORF">GOP47_0001234</name>
</gene>
<reference evidence="3" key="1">
    <citation type="submission" date="2021-01" db="EMBL/GenBank/DDBJ databases">
        <title>Adiantum capillus-veneris genome.</title>
        <authorList>
            <person name="Fang Y."/>
            <person name="Liao Q."/>
        </authorList>
    </citation>
    <scope>NUCLEOTIDE SEQUENCE</scope>
    <source>
        <strain evidence="3">H3</strain>
        <tissue evidence="3">Leaf</tissue>
    </source>
</reference>
<dbReference type="PANTHER" id="PTHR46241">
    <property type="entry name" value="ARMADILLO REPEAT-CONTAINING PROTEIN 4 ARMC4"/>
    <property type="match status" value="1"/>
</dbReference>
<dbReference type="EMBL" id="JABFUD020000001">
    <property type="protein sequence ID" value="KAI5085065.1"/>
    <property type="molecule type" value="Genomic_DNA"/>
</dbReference>
<dbReference type="InterPro" id="IPR021133">
    <property type="entry name" value="HEAT_type_2"/>
</dbReference>
<dbReference type="PANTHER" id="PTHR46241:SF1">
    <property type="entry name" value="OUTER DYNEIN ARM-DOCKING COMPLEX SUBUNIT 2"/>
    <property type="match status" value="1"/>
</dbReference>
<feature type="repeat" description="ARM" evidence="2">
    <location>
        <begin position="410"/>
        <end position="452"/>
    </location>
</feature>
<dbReference type="SMART" id="SM00185">
    <property type="entry name" value="ARM"/>
    <property type="match status" value="7"/>
</dbReference>
<evidence type="ECO:0000313" key="4">
    <source>
        <dbReference type="Proteomes" id="UP000886520"/>
    </source>
</evidence>
<dbReference type="Pfam" id="PF00514">
    <property type="entry name" value="Arm"/>
    <property type="match status" value="2"/>
</dbReference>
<protein>
    <submittedName>
        <fullName evidence="3">Uncharacterized protein</fullName>
    </submittedName>
</protein>
<dbReference type="OrthoDB" id="409644at2759"/>
<dbReference type="PROSITE" id="PS50176">
    <property type="entry name" value="ARM_REPEAT"/>
    <property type="match status" value="1"/>
</dbReference>
<evidence type="ECO:0000256" key="1">
    <source>
        <dbReference type="PROSITE-ProRule" id="PRU00103"/>
    </source>
</evidence>
<evidence type="ECO:0000256" key="2">
    <source>
        <dbReference type="PROSITE-ProRule" id="PRU00259"/>
    </source>
</evidence>
<dbReference type="PROSITE" id="PS50077">
    <property type="entry name" value="HEAT_REPEAT"/>
    <property type="match status" value="1"/>
</dbReference>